<feature type="transmembrane region" description="Helical" evidence="1">
    <location>
        <begin position="203"/>
        <end position="227"/>
    </location>
</feature>
<name>A0AAX2J600_KINKI</name>
<keyword evidence="1" id="KW-0472">Membrane</keyword>
<organism evidence="3 4">
    <name type="scientific">Kingella kingae</name>
    <dbReference type="NCBI Taxonomy" id="504"/>
    <lineage>
        <taxon>Bacteria</taxon>
        <taxon>Pseudomonadati</taxon>
        <taxon>Pseudomonadota</taxon>
        <taxon>Betaproteobacteria</taxon>
        <taxon>Neisseriales</taxon>
        <taxon>Neisseriaceae</taxon>
        <taxon>Kingella</taxon>
    </lineage>
</organism>
<reference evidence="3 4" key="1">
    <citation type="submission" date="2018-06" db="EMBL/GenBank/DDBJ databases">
        <authorList>
            <consortium name="Pathogen Informatics"/>
            <person name="Doyle S."/>
        </authorList>
    </citation>
    <scope>NUCLEOTIDE SEQUENCE [LARGE SCALE GENOMIC DNA]</scope>
    <source>
        <strain evidence="3 4">NCTC10529</strain>
    </source>
</reference>
<keyword evidence="1" id="KW-1133">Transmembrane helix</keyword>
<dbReference type="RefSeq" id="WP_003787728.1">
    <property type="nucleotide sequence ID" value="NZ_CP091518.1"/>
</dbReference>
<evidence type="ECO:0000256" key="1">
    <source>
        <dbReference type="SAM" id="Phobius"/>
    </source>
</evidence>
<evidence type="ECO:0000313" key="4">
    <source>
        <dbReference type="Proteomes" id="UP000248598"/>
    </source>
</evidence>
<evidence type="ECO:0008006" key="5">
    <source>
        <dbReference type="Google" id="ProtNLM"/>
    </source>
</evidence>
<dbReference type="GeneID" id="93263221"/>
<feature type="signal peptide" evidence="2">
    <location>
        <begin position="1"/>
        <end position="19"/>
    </location>
</feature>
<sequence length="231" mass="25638">MFKKSLCTILTAAVLSQSSCTTLFLWGKNPPTTHTTAYQDIGSDQVHAFGRAELDSNQLKAGSLLMMGDKYWYALDADDSTNLLPVLNAKLTNRYQIYYGDEILTAMPVVLTEKSRFSSDFCLKYTPAGSLKTQEAQTLQSLQFKPLGKQPKTYARCFYTNGTLFAKPTQSPVDYRFEQVVPVKLSQEITHSKINGENLIGNILFTPIALAMDAMIGIVVLPLTIFAPMAR</sequence>
<protein>
    <recommendedName>
        <fullName evidence="5">Lipoprotein</fullName>
    </recommendedName>
</protein>
<feature type="chain" id="PRO_5043601031" description="Lipoprotein" evidence="2">
    <location>
        <begin position="20"/>
        <end position="231"/>
    </location>
</feature>
<accession>A0AAX2J600</accession>
<evidence type="ECO:0000256" key="2">
    <source>
        <dbReference type="SAM" id="SignalP"/>
    </source>
</evidence>
<dbReference type="EMBL" id="LS483426">
    <property type="protein sequence ID" value="SQH25749.1"/>
    <property type="molecule type" value="Genomic_DNA"/>
</dbReference>
<dbReference type="AlphaFoldDB" id="A0AAX2J600"/>
<evidence type="ECO:0000313" key="3">
    <source>
        <dbReference type="EMBL" id="SQH25749.1"/>
    </source>
</evidence>
<keyword evidence="1" id="KW-0812">Transmembrane</keyword>
<proteinExistence type="predicted"/>
<dbReference type="Proteomes" id="UP000248598">
    <property type="component" value="Chromosome 1"/>
</dbReference>
<gene>
    <name evidence="3" type="ORF">NCTC10529_01962</name>
</gene>
<keyword evidence="2" id="KW-0732">Signal</keyword>